<feature type="transmembrane region" description="Helical" evidence="5">
    <location>
        <begin position="293"/>
        <end position="314"/>
    </location>
</feature>
<dbReference type="InterPro" id="IPR011701">
    <property type="entry name" value="MFS"/>
</dbReference>
<accession>A0ABS9T6J1</accession>
<protein>
    <submittedName>
        <fullName evidence="7">MFS transporter</fullName>
    </submittedName>
</protein>
<feature type="domain" description="Major facilitator superfamily (MFS) profile" evidence="6">
    <location>
        <begin position="26"/>
        <end position="441"/>
    </location>
</feature>
<keyword evidence="3 5" id="KW-1133">Transmembrane helix</keyword>
<reference evidence="7 8" key="1">
    <citation type="submission" date="2022-03" db="EMBL/GenBank/DDBJ databases">
        <title>Pseudonocardia alaer sp. nov., a novel actinomycete isolated from reed forest soil.</title>
        <authorList>
            <person name="Wang L."/>
        </authorList>
    </citation>
    <scope>NUCLEOTIDE SEQUENCE [LARGE SCALE GENOMIC DNA]</scope>
    <source>
        <strain evidence="7 8">Y-16303</strain>
    </source>
</reference>
<dbReference type="PANTHER" id="PTHR23508:SF10">
    <property type="entry name" value="CARBOXYLIC ACID TRANSPORTER PROTEIN HOMOLOG"/>
    <property type="match status" value="1"/>
</dbReference>
<sequence length="456" mass="48240">MSLDPSTLRLPGFVDERRVSRFQYAVISLCGLVMFLDGFDTQAISYMAPHIAKEWGLPTAVLGPIFSSALVGLMIGYLVLSPLSDRFGHKRVIVVAVAGFAVCTLAAVWSAGVTELVVLRFLTGLGLGAAAPSCVAMTGEFSPKRLRATFVLAIYCGFSLGFVVAGLVAGWLIPVHGWRSVFWVGAIAPLVLLPLLLRFLPESPVFMLRRGQDPQRVHRIFRRIDPTLAPTAAPRFDVAGEDSGKRAALSSLFTRDRVLGTALLWFVFAINLAEFYALQSWLPTILQGLDYDMSVVVTTTTLTTVGGIAAAFITGPAMDRIGAYRALGVFYLAGAVFVAATGIAFGAPLWVLMIANFLAGCAISGGQKSLIALAAVFYPASMRSTGVGWALGIGRIGGILGPIIIGAALSAEWSAGAVFYAMAVPVLAAGLAVLLLDRRYGGRAAERAHEPATAEA</sequence>
<evidence type="ECO:0000256" key="3">
    <source>
        <dbReference type="ARBA" id="ARBA00022989"/>
    </source>
</evidence>
<feature type="transmembrane region" description="Helical" evidence="5">
    <location>
        <begin position="21"/>
        <end position="39"/>
    </location>
</feature>
<comment type="subcellular location">
    <subcellularLocation>
        <location evidence="1">Cell membrane</location>
        <topology evidence="1">Multi-pass membrane protein</topology>
    </subcellularLocation>
</comment>
<evidence type="ECO:0000313" key="7">
    <source>
        <dbReference type="EMBL" id="MCH6164145.1"/>
    </source>
</evidence>
<proteinExistence type="predicted"/>
<feature type="transmembrane region" description="Helical" evidence="5">
    <location>
        <begin position="326"/>
        <end position="351"/>
    </location>
</feature>
<feature type="transmembrane region" description="Helical" evidence="5">
    <location>
        <begin position="357"/>
        <end position="378"/>
    </location>
</feature>
<feature type="transmembrane region" description="Helical" evidence="5">
    <location>
        <begin position="92"/>
        <end position="111"/>
    </location>
</feature>
<evidence type="ECO:0000313" key="8">
    <source>
        <dbReference type="Proteomes" id="UP001299970"/>
    </source>
</evidence>
<feature type="transmembrane region" description="Helical" evidence="5">
    <location>
        <begin position="117"/>
        <end position="138"/>
    </location>
</feature>
<feature type="transmembrane region" description="Helical" evidence="5">
    <location>
        <begin position="150"/>
        <end position="174"/>
    </location>
</feature>
<dbReference type="PANTHER" id="PTHR23508">
    <property type="entry name" value="CARBOXYLIC ACID TRANSPORTER PROTEIN HOMOLOG"/>
    <property type="match status" value="1"/>
</dbReference>
<comment type="caution">
    <text evidence="7">The sequence shown here is derived from an EMBL/GenBank/DDBJ whole genome shotgun (WGS) entry which is preliminary data.</text>
</comment>
<dbReference type="SUPFAM" id="SSF103473">
    <property type="entry name" value="MFS general substrate transporter"/>
    <property type="match status" value="1"/>
</dbReference>
<organism evidence="7 8">
    <name type="scientific">Pseudonocardia alaniniphila</name>
    <dbReference type="NCBI Taxonomy" id="75291"/>
    <lineage>
        <taxon>Bacteria</taxon>
        <taxon>Bacillati</taxon>
        <taxon>Actinomycetota</taxon>
        <taxon>Actinomycetes</taxon>
        <taxon>Pseudonocardiales</taxon>
        <taxon>Pseudonocardiaceae</taxon>
        <taxon>Pseudonocardia</taxon>
    </lineage>
</organism>
<dbReference type="InterPro" id="IPR036259">
    <property type="entry name" value="MFS_trans_sf"/>
</dbReference>
<gene>
    <name evidence="7" type="ORF">MMF94_00510</name>
</gene>
<keyword evidence="4 5" id="KW-0472">Membrane</keyword>
<dbReference type="CDD" id="cd17365">
    <property type="entry name" value="MFS_PcaK_like"/>
    <property type="match status" value="1"/>
</dbReference>
<feature type="transmembrane region" description="Helical" evidence="5">
    <location>
        <begin position="258"/>
        <end position="278"/>
    </location>
</feature>
<dbReference type="EMBL" id="JAKXMK010000001">
    <property type="protein sequence ID" value="MCH6164145.1"/>
    <property type="molecule type" value="Genomic_DNA"/>
</dbReference>
<dbReference type="Proteomes" id="UP001299970">
    <property type="component" value="Unassembled WGS sequence"/>
</dbReference>
<feature type="transmembrane region" description="Helical" evidence="5">
    <location>
        <begin position="417"/>
        <end position="436"/>
    </location>
</feature>
<keyword evidence="8" id="KW-1185">Reference proteome</keyword>
<evidence type="ECO:0000256" key="2">
    <source>
        <dbReference type="ARBA" id="ARBA00022692"/>
    </source>
</evidence>
<evidence type="ECO:0000259" key="6">
    <source>
        <dbReference type="PROSITE" id="PS50850"/>
    </source>
</evidence>
<feature type="transmembrane region" description="Helical" evidence="5">
    <location>
        <begin position="180"/>
        <end position="200"/>
    </location>
</feature>
<name>A0ABS9T6J1_9PSEU</name>
<feature type="transmembrane region" description="Helical" evidence="5">
    <location>
        <begin position="390"/>
        <end position="411"/>
    </location>
</feature>
<evidence type="ECO:0000256" key="5">
    <source>
        <dbReference type="SAM" id="Phobius"/>
    </source>
</evidence>
<dbReference type="InterPro" id="IPR020846">
    <property type="entry name" value="MFS_dom"/>
</dbReference>
<dbReference type="RefSeq" id="WP_241034179.1">
    <property type="nucleotide sequence ID" value="NZ_BAAAJF010000034.1"/>
</dbReference>
<feature type="transmembrane region" description="Helical" evidence="5">
    <location>
        <begin position="59"/>
        <end position="80"/>
    </location>
</feature>
<keyword evidence="2 5" id="KW-0812">Transmembrane</keyword>
<dbReference type="Pfam" id="PF07690">
    <property type="entry name" value="MFS_1"/>
    <property type="match status" value="2"/>
</dbReference>
<evidence type="ECO:0000256" key="4">
    <source>
        <dbReference type="ARBA" id="ARBA00023136"/>
    </source>
</evidence>
<evidence type="ECO:0000256" key="1">
    <source>
        <dbReference type="ARBA" id="ARBA00004651"/>
    </source>
</evidence>
<dbReference type="PROSITE" id="PS50850">
    <property type="entry name" value="MFS"/>
    <property type="match status" value="1"/>
</dbReference>
<dbReference type="Gene3D" id="1.20.1250.20">
    <property type="entry name" value="MFS general substrate transporter like domains"/>
    <property type="match status" value="1"/>
</dbReference>